<keyword evidence="1" id="KW-0732">Signal</keyword>
<dbReference type="InterPro" id="IPR017853">
    <property type="entry name" value="GH"/>
</dbReference>
<dbReference type="AlphaFoldDB" id="A0A1I4TUL6"/>
<organism evidence="2 3">
    <name type="scientific">Flavobacterium succinicans</name>
    <dbReference type="NCBI Taxonomy" id="29536"/>
    <lineage>
        <taxon>Bacteria</taxon>
        <taxon>Pseudomonadati</taxon>
        <taxon>Bacteroidota</taxon>
        <taxon>Flavobacteriia</taxon>
        <taxon>Flavobacteriales</taxon>
        <taxon>Flavobacteriaceae</taxon>
        <taxon>Flavobacterium</taxon>
    </lineage>
</organism>
<evidence type="ECO:0000313" key="2">
    <source>
        <dbReference type="EMBL" id="SFM80270.1"/>
    </source>
</evidence>
<evidence type="ECO:0000256" key="1">
    <source>
        <dbReference type="SAM" id="SignalP"/>
    </source>
</evidence>
<dbReference type="SUPFAM" id="SSF51445">
    <property type="entry name" value="(Trans)glycosidases"/>
    <property type="match status" value="1"/>
</dbReference>
<dbReference type="EMBL" id="FOUT01000002">
    <property type="protein sequence ID" value="SFM80270.1"/>
    <property type="molecule type" value="Genomic_DNA"/>
</dbReference>
<dbReference type="Proteomes" id="UP000182961">
    <property type="component" value="Unassembled WGS sequence"/>
</dbReference>
<dbReference type="Gene3D" id="3.20.20.80">
    <property type="entry name" value="Glycosidases"/>
    <property type="match status" value="1"/>
</dbReference>
<evidence type="ECO:0000313" key="3">
    <source>
        <dbReference type="Proteomes" id="UP000182961"/>
    </source>
</evidence>
<protein>
    <recommendedName>
        <fullName evidence="4">Glycosyl hydrolases family 2, TIM barrel domain</fullName>
    </recommendedName>
</protein>
<feature type="chain" id="PRO_5010336859" description="Glycosyl hydrolases family 2, TIM barrel domain" evidence="1">
    <location>
        <begin position="20"/>
        <end position="419"/>
    </location>
</feature>
<feature type="signal peptide" evidence="1">
    <location>
        <begin position="1"/>
        <end position="19"/>
    </location>
</feature>
<dbReference type="eggNOG" id="COG3250">
    <property type="taxonomic scope" value="Bacteria"/>
</dbReference>
<proteinExistence type="predicted"/>
<dbReference type="RefSeq" id="WP_024980039.1">
    <property type="nucleotide sequence ID" value="NZ_CBCRUM010000010.1"/>
</dbReference>
<accession>A0A1I4TUL6</accession>
<evidence type="ECO:0008006" key="4">
    <source>
        <dbReference type="Google" id="ProtNLM"/>
    </source>
</evidence>
<gene>
    <name evidence="2" type="ORF">SAMN05444143_102280</name>
</gene>
<reference evidence="3" key="1">
    <citation type="submission" date="2016-10" db="EMBL/GenBank/DDBJ databases">
        <authorList>
            <person name="Varghese N."/>
            <person name="Submissions S."/>
        </authorList>
    </citation>
    <scope>NUCLEOTIDE SEQUENCE [LARGE SCALE GENOMIC DNA]</scope>
    <source>
        <strain evidence="3">DSM 4002</strain>
    </source>
</reference>
<keyword evidence="3" id="KW-1185">Reference proteome</keyword>
<sequence length="419" mass="47715">MNKIIVVVVFLIGSLSFYAQNNKVVVHQDKTGLALQVDGKKFMVNGMNWDYFPIDKNYSYILWEQPEAFIVKALDHEMGLLKNMGVNTIRVYTGIPKKWIEYIYSKFGIYTMLNHSFGRYGVAVDGNWMPNTEYADTKVRESLLKEVQQLALEYKDTKGLLLYLLGNENNYGLFWEGAETENIPVEDKKSTKRARAMYQLFNEAAVAMKAADVAHPVAICNGDVLFLNMIKEECTAVDILGINVYRGISFGDLFETVKSFGKPVVFTEFGSDAFNAITQKEDQKAQAEILKGNWKEIYENAAGMGKSQNCIGGFTFQFSDGWWKMGQTTNLNVHDTHASWANGGYVFDFEKGKNNMNEEWFGICAKQKAADNDVYGLQPRLAYYLLKEIHQINPYAKNFSRAKLQKKMKAIEVNKIKIK</sequence>
<name>A0A1I4TUL6_9FLAO</name>